<dbReference type="Proteomes" id="UP000655225">
    <property type="component" value="Unassembled WGS sequence"/>
</dbReference>
<dbReference type="Pfam" id="PF04749">
    <property type="entry name" value="PLAC8"/>
    <property type="match status" value="2"/>
</dbReference>
<dbReference type="NCBIfam" id="TIGR01571">
    <property type="entry name" value="A_thal_Cys_rich"/>
    <property type="match status" value="2"/>
</dbReference>
<evidence type="ECO:0000313" key="3">
    <source>
        <dbReference type="EMBL" id="KAF8388960.1"/>
    </source>
</evidence>
<feature type="transmembrane region" description="Helical" evidence="2">
    <location>
        <begin position="316"/>
        <end position="337"/>
    </location>
</feature>
<evidence type="ECO:0000256" key="1">
    <source>
        <dbReference type="SAM" id="MobiDB-lite"/>
    </source>
</evidence>
<sequence length="428" mass="46702">MFYNAAAITMVAPCVTFGEIVELLDNGRTGCVLAGVVYGLSSLVLCHWNIASLYRKRLRKIYNLVEAPMDDRWAHIFFPWCSLCQEFRELKRRGRDPSLGYKGNSDDHPGRREGSNQAGIDDPPLPQLETAPEENVGQLKPSPNDLIEPTMTATPFPPPVHPHDPTSVGDDPSQSKNSTDSIHTTPFPPPVQSQPTSTNTVLNGAPHPNGGFISMTSQFNSGSNSIPAVAFPPQVKIPEINMVASPVPSDQHVTYVAPQPNDAHNMVAGGVSGVGIGQTPAVQQGPVVLVPSVGNPWRSGLFDCFKHPVNGYDFSLFSTFVAAVITLFAPCVTFGQNSEILDSGSTSCVTGGVLYLYLILGIGHWNVGFRYRKRLRDAYGLSETPVTDRIAHIYFPLCALCQEFRELQSRGLDPLLGTYIRMTLNLYY</sequence>
<keyword evidence="4" id="KW-1185">Reference proteome</keyword>
<feature type="compositionally biased region" description="Polar residues" evidence="1">
    <location>
        <begin position="172"/>
        <end position="184"/>
    </location>
</feature>
<comment type="caution">
    <text evidence="3">The sequence shown here is derived from an EMBL/GenBank/DDBJ whole genome shotgun (WGS) entry which is preliminary data.</text>
</comment>
<protein>
    <submittedName>
        <fullName evidence="3">Uncharacterized protein</fullName>
    </submittedName>
</protein>
<keyword evidence="2" id="KW-0472">Membrane</keyword>
<feature type="region of interest" description="Disordered" evidence="1">
    <location>
        <begin position="95"/>
        <end position="205"/>
    </location>
</feature>
<gene>
    <name evidence="3" type="ORF">HHK36_025644</name>
</gene>
<evidence type="ECO:0000313" key="4">
    <source>
        <dbReference type="Proteomes" id="UP000655225"/>
    </source>
</evidence>
<dbReference type="PANTHER" id="PTHR15907">
    <property type="entry name" value="DUF614 FAMILY PROTEIN-RELATED"/>
    <property type="match status" value="1"/>
</dbReference>
<dbReference type="EMBL" id="JABCRI010000019">
    <property type="protein sequence ID" value="KAF8388960.1"/>
    <property type="molecule type" value="Genomic_DNA"/>
</dbReference>
<feature type="compositionally biased region" description="Polar residues" evidence="1">
    <location>
        <begin position="193"/>
        <end position="202"/>
    </location>
</feature>
<feature type="transmembrane region" description="Helical" evidence="2">
    <location>
        <begin position="32"/>
        <end position="51"/>
    </location>
</feature>
<name>A0A834YJ49_TETSI</name>
<feature type="compositionally biased region" description="Basic and acidic residues" evidence="1">
    <location>
        <begin position="104"/>
        <end position="114"/>
    </location>
</feature>
<dbReference type="OrthoDB" id="1045822at2759"/>
<dbReference type="AlphaFoldDB" id="A0A834YJ49"/>
<accession>A0A834YJ49</accession>
<keyword evidence="2" id="KW-1133">Transmembrane helix</keyword>
<organism evidence="3 4">
    <name type="scientific">Tetracentron sinense</name>
    <name type="common">Spur-leaf</name>
    <dbReference type="NCBI Taxonomy" id="13715"/>
    <lineage>
        <taxon>Eukaryota</taxon>
        <taxon>Viridiplantae</taxon>
        <taxon>Streptophyta</taxon>
        <taxon>Embryophyta</taxon>
        <taxon>Tracheophyta</taxon>
        <taxon>Spermatophyta</taxon>
        <taxon>Magnoliopsida</taxon>
        <taxon>Trochodendrales</taxon>
        <taxon>Trochodendraceae</taxon>
        <taxon>Tetracentron</taxon>
    </lineage>
</organism>
<dbReference type="InterPro" id="IPR006461">
    <property type="entry name" value="PLAC_motif_containing"/>
</dbReference>
<reference evidence="3 4" key="1">
    <citation type="submission" date="2020-04" db="EMBL/GenBank/DDBJ databases">
        <title>Plant Genome Project.</title>
        <authorList>
            <person name="Zhang R.-G."/>
        </authorList>
    </citation>
    <scope>NUCLEOTIDE SEQUENCE [LARGE SCALE GENOMIC DNA]</scope>
    <source>
        <strain evidence="3">YNK0</strain>
        <tissue evidence="3">Leaf</tissue>
    </source>
</reference>
<keyword evidence="2" id="KW-0812">Transmembrane</keyword>
<feature type="transmembrane region" description="Helical" evidence="2">
    <location>
        <begin position="349"/>
        <end position="367"/>
    </location>
</feature>
<evidence type="ECO:0000256" key="2">
    <source>
        <dbReference type="SAM" id="Phobius"/>
    </source>
</evidence>
<proteinExistence type="predicted"/>